<evidence type="ECO:0000256" key="4">
    <source>
        <dbReference type="ARBA" id="ARBA00022679"/>
    </source>
</evidence>
<feature type="transmembrane region" description="Helical" evidence="13">
    <location>
        <begin position="131"/>
        <end position="153"/>
    </location>
</feature>
<feature type="transmembrane region" description="Helical" evidence="13">
    <location>
        <begin position="12"/>
        <end position="34"/>
    </location>
</feature>
<evidence type="ECO:0000256" key="6">
    <source>
        <dbReference type="ARBA" id="ARBA00022824"/>
    </source>
</evidence>
<keyword evidence="9 13" id="KW-0472">Membrane</keyword>
<comment type="subunit">
    <text evidence="10">Homotrimer; The trimer binds only one molecule of glutathione.</text>
</comment>
<dbReference type="PROSITE" id="PS51257">
    <property type="entry name" value="PROKAR_LIPOPROTEIN"/>
    <property type="match status" value="1"/>
</dbReference>
<dbReference type="InterPro" id="IPR023352">
    <property type="entry name" value="MAPEG-like_dom_sf"/>
</dbReference>
<dbReference type="GO" id="GO:0016020">
    <property type="term" value="C:membrane"/>
    <property type="evidence" value="ECO:0007669"/>
    <property type="project" value="InterPro"/>
</dbReference>
<evidence type="ECO:0000256" key="8">
    <source>
        <dbReference type="ARBA" id="ARBA00022990"/>
    </source>
</evidence>
<keyword evidence="4 14" id="KW-0808">Transferase</keyword>
<comment type="function">
    <text evidence="1">Conjugation of reduced glutathione to a wide number of exogenous and endogenous hydrophobic electrophiles.</text>
</comment>
<evidence type="ECO:0000256" key="10">
    <source>
        <dbReference type="ARBA" id="ARBA00038540"/>
    </source>
</evidence>
<dbReference type="EMBL" id="LLYA01000207">
    <property type="protein sequence ID" value="KRR17692.1"/>
    <property type="molecule type" value="Genomic_DNA"/>
</dbReference>
<keyword evidence="6" id="KW-0256">Endoplasmic reticulum</keyword>
<comment type="subcellular location">
    <subcellularLocation>
        <location evidence="2">Endoplasmic reticulum membrane</location>
        <topology evidence="2">Multi-pass membrane protein</topology>
    </subcellularLocation>
</comment>
<dbReference type="SUPFAM" id="SSF161084">
    <property type="entry name" value="MAPEG domain-like"/>
    <property type="match status" value="1"/>
</dbReference>
<evidence type="ECO:0000256" key="13">
    <source>
        <dbReference type="SAM" id="Phobius"/>
    </source>
</evidence>
<name>A0A0R3MCV0_9BRAD</name>
<evidence type="ECO:0000256" key="2">
    <source>
        <dbReference type="ARBA" id="ARBA00004477"/>
    </source>
</evidence>
<evidence type="ECO:0000256" key="9">
    <source>
        <dbReference type="ARBA" id="ARBA00023136"/>
    </source>
</evidence>
<dbReference type="PANTHER" id="PTHR10689">
    <property type="entry name" value="MICROSOMAL GLUTATHIONE S-TRANSFERASE 1"/>
    <property type="match status" value="1"/>
</dbReference>
<evidence type="ECO:0000256" key="7">
    <source>
        <dbReference type="ARBA" id="ARBA00022989"/>
    </source>
</evidence>
<dbReference type="Pfam" id="PF01124">
    <property type="entry name" value="MAPEG"/>
    <property type="match status" value="1"/>
</dbReference>
<comment type="catalytic activity">
    <reaction evidence="12">
        <text>RX + glutathione = an S-substituted glutathione + a halide anion + H(+)</text>
        <dbReference type="Rhea" id="RHEA:16437"/>
        <dbReference type="ChEBI" id="CHEBI:15378"/>
        <dbReference type="ChEBI" id="CHEBI:16042"/>
        <dbReference type="ChEBI" id="CHEBI:17792"/>
        <dbReference type="ChEBI" id="CHEBI:57925"/>
        <dbReference type="ChEBI" id="CHEBI:90779"/>
        <dbReference type="EC" id="2.5.1.18"/>
    </reaction>
    <physiologicalReaction direction="left-to-right" evidence="12">
        <dbReference type="Rhea" id="RHEA:16438"/>
    </physiologicalReaction>
</comment>
<dbReference type="PANTHER" id="PTHR10689:SF6">
    <property type="entry name" value="MICROSOMAL GLUTATHIONE S-TRANSFERASE 1"/>
    <property type="match status" value="1"/>
</dbReference>
<evidence type="ECO:0000256" key="11">
    <source>
        <dbReference type="ARBA" id="ARBA00039397"/>
    </source>
</evidence>
<protein>
    <recommendedName>
        <fullName evidence="11">Microsomal glutathione S-transferase 1</fullName>
        <ecNumber evidence="3">2.5.1.18</ecNumber>
    </recommendedName>
</protein>
<keyword evidence="5 13" id="KW-0812">Transmembrane</keyword>
<evidence type="ECO:0000256" key="12">
    <source>
        <dbReference type="ARBA" id="ARBA00049385"/>
    </source>
</evidence>
<reference evidence="14 15" key="1">
    <citation type="submission" date="2014-03" db="EMBL/GenBank/DDBJ databases">
        <title>Bradyrhizobium valentinum sp. nov., isolated from effective nodules of Lupinus mariae-josephae, a lupine endemic of basic-lime soils in Eastern Spain.</title>
        <authorList>
            <person name="Duran D."/>
            <person name="Rey L."/>
            <person name="Navarro A."/>
            <person name="Busquets A."/>
            <person name="Imperial J."/>
            <person name="Ruiz-Argueso T."/>
        </authorList>
    </citation>
    <scope>NUCLEOTIDE SEQUENCE [LARGE SCALE GENOMIC DNA]</scope>
    <source>
        <strain evidence="14 15">Ro19</strain>
    </source>
</reference>
<dbReference type="OrthoDB" id="6365081at2"/>
<evidence type="ECO:0000256" key="5">
    <source>
        <dbReference type="ARBA" id="ARBA00022692"/>
    </source>
</evidence>
<dbReference type="EC" id="2.5.1.18" evidence="3"/>
<sequence length="155" mass="17778">MDKLSFHNPLFSTYAVAACIMILKAVMMSWLTVVRMMQVKAGFRSPEDIKKTILNPNPSSEQLAPNEYVDRIRRIQLNDLENLPFFLVAGFLFILTEPSVALAQWLLYGYVVSRLLHFAAYFTARTHDTRATLWTVGSLILIFMSCWTLFVALRP</sequence>
<evidence type="ECO:0000313" key="15">
    <source>
        <dbReference type="Proteomes" id="UP000052023"/>
    </source>
</evidence>
<keyword evidence="15" id="KW-1185">Reference proteome</keyword>
<evidence type="ECO:0000256" key="3">
    <source>
        <dbReference type="ARBA" id="ARBA00012452"/>
    </source>
</evidence>
<gene>
    <name evidence="14" type="ORF">CQ13_36005</name>
</gene>
<dbReference type="InterPro" id="IPR040162">
    <property type="entry name" value="MGST1-like"/>
</dbReference>
<dbReference type="Proteomes" id="UP000052023">
    <property type="component" value="Unassembled WGS sequence"/>
</dbReference>
<keyword evidence="8" id="KW-0007">Acetylation</keyword>
<dbReference type="Gene3D" id="1.20.120.550">
    <property type="entry name" value="Membrane associated eicosanoid/glutathione metabolism-like domain"/>
    <property type="match status" value="1"/>
</dbReference>
<comment type="caution">
    <text evidence="14">The sequence shown here is derived from an EMBL/GenBank/DDBJ whole genome shotgun (WGS) entry which is preliminary data.</text>
</comment>
<dbReference type="AlphaFoldDB" id="A0A0R3MCV0"/>
<keyword evidence="7 13" id="KW-1133">Transmembrane helix</keyword>
<dbReference type="GO" id="GO:0004364">
    <property type="term" value="F:glutathione transferase activity"/>
    <property type="evidence" value="ECO:0007669"/>
    <property type="project" value="UniProtKB-EC"/>
</dbReference>
<feature type="transmembrane region" description="Helical" evidence="13">
    <location>
        <begin position="83"/>
        <end position="111"/>
    </location>
</feature>
<organism evidence="14 15">
    <name type="scientific">Bradyrhizobium retamae</name>
    <dbReference type="NCBI Taxonomy" id="1300035"/>
    <lineage>
        <taxon>Bacteria</taxon>
        <taxon>Pseudomonadati</taxon>
        <taxon>Pseudomonadota</taxon>
        <taxon>Alphaproteobacteria</taxon>
        <taxon>Hyphomicrobiales</taxon>
        <taxon>Nitrobacteraceae</taxon>
        <taxon>Bradyrhizobium</taxon>
    </lineage>
</organism>
<evidence type="ECO:0000256" key="1">
    <source>
        <dbReference type="ARBA" id="ARBA00003701"/>
    </source>
</evidence>
<proteinExistence type="predicted"/>
<dbReference type="InterPro" id="IPR001129">
    <property type="entry name" value="Membr-assoc_MAPEG"/>
</dbReference>
<accession>A0A0R3MCV0</accession>
<dbReference type="RefSeq" id="WP_057847563.1">
    <property type="nucleotide sequence ID" value="NZ_LLYA01000207.1"/>
</dbReference>
<evidence type="ECO:0000313" key="14">
    <source>
        <dbReference type="EMBL" id="KRR17692.1"/>
    </source>
</evidence>